<dbReference type="GO" id="GO:0016020">
    <property type="term" value="C:membrane"/>
    <property type="evidence" value="ECO:0007669"/>
    <property type="project" value="UniProtKB-SubCell"/>
</dbReference>
<dbReference type="PANTHER" id="PTHR47150">
    <property type="entry name" value="OS12G0169200 PROTEIN"/>
    <property type="match status" value="1"/>
</dbReference>
<dbReference type="Pfam" id="PF01490">
    <property type="entry name" value="Aa_trans"/>
    <property type="match status" value="2"/>
</dbReference>
<proteinExistence type="predicted"/>
<feature type="transmembrane region" description="Helical" evidence="7">
    <location>
        <begin position="760"/>
        <end position="784"/>
    </location>
</feature>
<sequence length="1140" mass="128001">MSSSSSSRSSSASSSSIYHPDYDDDANDMLELNHLAAIAAVNEAVKLLVGDEATSSRQTRRTPKSRNRIVAHEKLVNDYFSDNPMYDDNDFERRFRMKRRLFLKIVEDLEREHEFFRWTHDARGVKGFSPLQKCTSAIRQLAYGTAADATDEYLQMSETTSRECFTNFCEGIIHLYMRRYLRKPTANDVQLLFALHEQQHGLPGMLGSIDCMHWDWKNCPIAWRGQYHRGDHQGPTTVLEAVASYDGWIWYAYYGTPGAVNDIVVVNQSPVFNDLFEGKAPDSSFSVNDRQYKHGYYLADGIYPKWTTFVKAYRYPTEPERIAFTERQESARKDIERAFAILKSKWHIVKYLARAWTKKKLRYTMYTYIILHNMIREDEGFANYPFDESWVTTDDIEVDISEEERAQNVNKVKNTETIGLQWVDSGWPNSSSPHCRCPTCEVYSPAKSLHRQPISIHLSLSLSISSLSHTFLHLLRRRLGFSPLAAGGSQQESGVADVLHCPPPRNQESVPDVLRCPPPRLYRSRHRWEVSGGGSGGNCGGGPGWNDRYVYLINNKRRQNLDQTKKSQQTPAFMNLDQERKKVSSFASGTVDFNGHFDDDGKIRRRGTLTSASAHIITTVIGSGVLSLSWCFAQLGWITGIVLLIAFAIITWFTCLLLADCYRYPDPVTGTRNYNYMQAVKANLGGLSYRLCGLSQYSTQVGGTIGYTITSAICMAAVKRSNCFHKHGHDKGCHSLNNSYLLIFGAMEIVLSQIPNFHKLALVSIVATIMSFTYSSIGIALSIAKIAGGAHSKTSLTGIPIGQNMTSMDKMWNSFSAIGNVAFAYAFSLAESAPRGTHLRLRWTRSRRIDAIHGRVEIIKGGDPDTLKSSPPENKVMKRASTIAIATSTLLYMSCGVLGYAAFGNDASGNYLTGFGFYEPFWLVDIGNLCVVVHLLGAYQDQSIQVELEDALRYTSDISGNDLPILQQFSRTYWCYDLLAVDSLFPDRNAYFEGQDRKKFFHLDLVEDTELYMLDCSDSSCSWIDSRPCCICFDLRTLPFKTLASISSDKSNAIGTTPHCKFNAILVLSSFVNANIGGFGRFRDKSDAISPCLVYTKMASTSSLSTHLASTVADLLGYSIWQRHSKGRKKLLNPVHLTAP</sequence>
<dbReference type="AlphaFoldDB" id="A0AA38W7I0"/>
<feature type="transmembrane region" description="Helical" evidence="7">
    <location>
        <begin position="921"/>
        <end position="939"/>
    </location>
</feature>
<keyword evidence="10" id="KW-1185">Reference proteome</keyword>
<keyword evidence="5 7" id="KW-0472">Membrane</keyword>
<feature type="transmembrane region" description="Helical" evidence="7">
    <location>
        <begin position="636"/>
        <end position="659"/>
    </location>
</feature>
<name>A0AA38W7I0_9ASTR</name>
<keyword evidence="2 7" id="KW-0812">Transmembrane</keyword>
<evidence type="ECO:0000256" key="5">
    <source>
        <dbReference type="ARBA" id="ARBA00023136"/>
    </source>
</evidence>
<evidence type="ECO:0000256" key="6">
    <source>
        <dbReference type="SAM" id="MobiDB-lite"/>
    </source>
</evidence>
<comment type="subcellular location">
    <subcellularLocation>
        <location evidence="1">Membrane</location>
    </subcellularLocation>
</comment>
<dbReference type="Pfam" id="PF04827">
    <property type="entry name" value="Plant_tran"/>
    <property type="match status" value="1"/>
</dbReference>
<feature type="compositionally biased region" description="Low complexity" evidence="6">
    <location>
        <begin position="1"/>
        <end position="16"/>
    </location>
</feature>
<evidence type="ECO:0000256" key="1">
    <source>
        <dbReference type="ARBA" id="ARBA00004370"/>
    </source>
</evidence>
<evidence type="ECO:0000256" key="3">
    <source>
        <dbReference type="ARBA" id="ARBA00022970"/>
    </source>
</evidence>
<evidence type="ECO:0000313" key="10">
    <source>
        <dbReference type="Proteomes" id="UP001172457"/>
    </source>
</evidence>
<organism evidence="9 10">
    <name type="scientific">Centaurea solstitialis</name>
    <name type="common">yellow star-thistle</name>
    <dbReference type="NCBI Taxonomy" id="347529"/>
    <lineage>
        <taxon>Eukaryota</taxon>
        <taxon>Viridiplantae</taxon>
        <taxon>Streptophyta</taxon>
        <taxon>Embryophyta</taxon>
        <taxon>Tracheophyta</taxon>
        <taxon>Spermatophyta</taxon>
        <taxon>Magnoliopsida</taxon>
        <taxon>eudicotyledons</taxon>
        <taxon>Gunneridae</taxon>
        <taxon>Pentapetalae</taxon>
        <taxon>asterids</taxon>
        <taxon>campanulids</taxon>
        <taxon>Asterales</taxon>
        <taxon>Asteraceae</taxon>
        <taxon>Carduoideae</taxon>
        <taxon>Cardueae</taxon>
        <taxon>Centaureinae</taxon>
        <taxon>Centaurea</taxon>
    </lineage>
</organism>
<evidence type="ECO:0000256" key="7">
    <source>
        <dbReference type="SAM" id="Phobius"/>
    </source>
</evidence>
<dbReference type="PANTHER" id="PTHR47150:SF4">
    <property type="entry name" value="HARBINGER TRANSPOSASE-DERIVED PROTEIN-RELATED"/>
    <property type="match status" value="1"/>
</dbReference>
<dbReference type="InterPro" id="IPR006912">
    <property type="entry name" value="Harbinger_derived_prot"/>
</dbReference>
<keyword evidence="4 7" id="KW-1133">Transmembrane helix</keyword>
<evidence type="ECO:0000256" key="2">
    <source>
        <dbReference type="ARBA" id="ARBA00022692"/>
    </source>
</evidence>
<dbReference type="EMBL" id="JARYMX010000008">
    <property type="protein sequence ID" value="KAJ9538056.1"/>
    <property type="molecule type" value="Genomic_DNA"/>
</dbReference>
<reference evidence="9" key="1">
    <citation type="submission" date="2023-03" db="EMBL/GenBank/DDBJ databases">
        <title>Chromosome-scale reference genome and RAD-based genetic map of yellow starthistle (Centaurea solstitialis) reveal putative structural variation and QTLs associated with invader traits.</title>
        <authorList>
            <person name="Reatini B."/>
            <person name="Cang F.A."/>
            <person name="Jiang Q."/>
            <person name="Mckibben M.T.W."/>
            <person name="Barker M.S."/>
            <person name="Rieseberg L.H."/>
            <person name="Dlugosch K.M."/>
        </authorList>
    </citation>
    <scope>NUCLEOTIDE SEQUENCE</scope>
    <source>
        <strain evidence="9">CAN-66</strain>
        <tissue evidence="9">Leaf</tissue>
    </source>
</reference>
<keyword evidence="3" id="KW-0813">Transport</keyword>
<evidence type="ECO:0000256" key="4">
    <source>
        <dbReference type="ARBA" id="ARBA00022989"/>
    </source>
</evidence>
<gene>
    <name evidence="9" type="ORF">OSB04_030789</name>
</gene>
<feature type="region of interest" description="Disordered" evidence="6">
    <location>
        <begin position="1"/>
        <end position="20"/>
    </location>
</feature>
<evidence type="ECO:0000259" key="8">
    <source>
        <dbReference type="Pfam" id="PF01490"/>
    </source>
</evidence>
<keyword evidence="3" id="KW-0029">Amino-acid transport</keyword>
<dbReference type="InterPro" id="IPR013057">
    <property type="entry name" value="AA_transpt_TM"/>
</dbReference>
<accession>A0AA38W7I0</accession>
<comment type="caution">
    <text evidence="9">The sequence shown here is derived from an EMBL/GenBank/DDBJ whole genome shotgun (WGS) entry which is preliminary data.</text>
</comment>
<dbReference type="GO" id="GO:0006865">
    <property type="term" value="P:amino acid transport"/>
    <property type="evidence" value="ECO:0007669"/>
    <property type="project" value="UniProtKB-KW"/>
</dbReference>
<feature type="transmembrane region" description="Helical" evidence="7">
    <location>
        <begin position="883"/>
        <end position="901"/>
    </location>
</feature>
<dbReference type="Proteomes" id="UP001172457">
    <property type="component" value="Chromosome 8"/>
</dbReference>
<feature type="domain" description="Amino acid transporter transmembrane" evidence="8">
    <location>
        <begin position="606"/>
        <end position="828"/>
    </location>
</feature>
<protein>
    <recommendedName>
        <fullName evidence="8">Amino acid transporter transmembrane domain-containing protein</fullName>
    </recommendedName>
</protein>
<evidence type="ECO:0000313" key="9">
    <source>
        <dbReference type="EMBL" id="KAJ9538056.1"/>
    </source>
</evidence>
<feature type="domain" description="Amino acid transporter transmembrane" evidence="8">
    <location>
        <begin position="866"/>
        <end position="940"/>
    </location>
</feature>